<dbReference type="InterPro" id="IPR011049">
    <property type="entry name" value="Serralysin-like_metalloprot_C"/>
</dbReference>
<dbReference type="InterPro" id="IPR003995">
    <property type="entry name" value="RTX_toxin_determinant-A"/>
</dbReference>
<evidence type="ECO:0000256" key="2">
    <source>
        <dbReference type="ARBA" id="ARBA00004613"/>
    </source>
</evidence>
<evidence type="ECO:0000256" key="5">
    <source>
        <dbReference type="ARBA" id="ARBA00022737"/>
    </source>
</evidence>
<dbReference type="Gene3D" id="2.150.10.10">
    <property type="entry name" value="Serralysin-like metalloprotease, C-terminal"/>
    <property type="match status" value="5"/>
</dbReference>
<protein>
    <submittedName>
        <fullName evidence="9">Uncharacterized protein</fullName>
    </submittedName>
</protein>
<dbReference type="InterPro" id="IPR001343">
    <property type="entry name" value="Hemolysn_Ca-bd"/>
</dbReference>
<evidence type="ECO:0000256" key="1">
    <source>
        <dbReference type="ARBA" id="ARBA00004370"/>
    </source>
</evidence>
<keyword evidence="5" id="KW-0677">Repeat</keyword>
<evidence type="ECO:0000313" key="9">
    <source>
        <dbReference type="EMBL" id="GLK90816.1"/>
    </source>
</evidence>
<keyword evidence="6" id="KW-0106">Calcium</keyword>
<keyword evidence="8" id="KW-0472">Membrane</keyword>
<sequence>MATIKTNSTATLVQDLGDKLAKLLGSASGVSATVKVVSDEMAAGTASQLTDTQATLSVNSSGGGSQLSTTFTLTGTDLKDQNEASASKLVIVRSGTGKSFENPITATDTVKSTATVMLAGNPYSQDSLDISQITSSQQQSTLMRAPGGSMTISATTKVSFLGLEHYEASANQSASLQSTFITTYSASLISKTSGSYQGYVIKGSSEESLALSSKTGLSYTTGTGELSGALDSLSYVSYMNTNVSGETERTEHRYTGGVFTQEMLDALALAAFTKTTAAKKAAILGGDDTIIGVHPGANTLEGGAGNDTITGNSGSDTLYGDEGDDLLFGLAGEDTLYGGDGNDVLDGGAGMDKMIGGSGDDTYVLDRAVELDYINYSYGMAGYAVVADAGNDTLRITYKGGTASAASAINLTAVSLVEVENVRITGTGVFNVTGNAQNNILDAGKTASTLSGGLGDDTYYVGVKGTSVIENDDSGTDTVISAVTYALGANLENLTLTGKAAINGTGNELANTLIGNDGANILDGGAGADSLTGGKGNDTYIVDHLDDVVTEALNEGTDTIKSSVSFTLGANFENLTLTGAAQDNLSGTGNALKNTITGDAGANYLDGGGEVDTLIGGKGDDTYFVDLITKGSGTKATLALQDSISEKKGEGDRDMLVLRISEETQDKLATASKVTTLTLANHLEDLYALNTGLLKLNLTGNAANNTIFGSDGGNVLNGGAGNDMVVGGTGDDVIIGGLGADVLVGGGGADIFRFASLKELGLGTTKDVISDFNSSEGDTLELKFLKGWTFNGVGAEHQATAARQLWAQAFDENGETGLILHGNSGGTLAPDFSIKLVGINTLTEGDLVLG</sequence>
<keyword evidence="7" id="KW-0843">Virulence</keyword>
<dbReference type="GO" id="GO:0005576">
    <property type="term" value="C:extracellular region"/>
    <property type="evidence" value="ECO:0007669"/>
    <property type="project" value="UniProtKB-SubCell"/>
</dbReference>
<comment type="caution">
    <text evidence="9">The sequence shown here is derived from an EMBL/GenBank/DDBJ whole genome shotgun (WGS) entry which is preliminary data.</text>
</comment>
<evidence type="ECO:0000256" key="7">
    <source>
        <dbReference type="ARBA" id="ARBA00023026"/>
    </source>
</evidence>
<comment type="subcellular location">
    <subcellularLocation>
        <location evidence="1">Membrane</location>
    </subcellularLocation>
    <subcellularLocation>
        <location evidence="2">Secreted</location>
    </subcellularLocation>
</comment>
<dbReference type="GO" id="GO:0005509">
    <property type="term" value="F:calcium ion binding"/>
    <property type="evidence" value="ECO:0007669"/>
    <property type="project" value="InterPro"/>
</dbReference>
<evidence type="ECO:0000256" key="8">
    <source>
        <dbReference type="ARBA" id="ARBA00023136"/>
    </source>
</evidence>
<name>A0A9W6K9M8_9PSED</name>
<proteinExistence type="predicted"/>
<evidence type="ECO:0000256" key="4">
    <source>
        <dbReference type="ARBA" id="ARBA00022656"/>
    </source>
</evidence>
<gene>
    <name evidence="9" type="ORF">GCM10017655_38800</name>
</gene>
<reference evidence="9" key="1">
    <citation type="journal article" date="2014" name="Int. J. Syst. Evol. Microbiol.">
        <title>Complete genome sequence of Corynebacterium casei LMG S-19264T (=DSM 44701T), isolated from a smear-ripened cheese.</title>
        <authorList>
            <consortium name="US DOE Joint Genome Institute (JGI-PGF)"/>
            <person name="Walter F."/>
            <person name="Albersmeier A."/>
            <person name="Kalinowski J."/>
            <person name="Ruckert C."/>
        </authorList>
    </citation>
    <scope>NUCLEOTIDE SEQUENCE</scope>
    <source>
        <strain evidence="9">VKM B-2935</strain>
    </source>
</reference>
<accession>A0A9W6K9M8</accession>
<dbReference type="PANTHER" id="PTHR38340">
    <property type="entry name" value="S-LAYER PROTEIN"/>
    <property type="match status" value="1"/>
</dbReference>
<dbReference type="AlphaFoldDB" id="A0A9W6K9M8"/>
<evidence type="ECO:0000256" key="3">
    <source>
        <dbReference type="ARBA" id="ARBA00022525"/>
    </source>
</evidence>
<keyword evidence="10" id="KW-1185">Reference proteome</keyword>
<dbReference type="PRINTS" id="PR01488">
    <property type="entry name" value="RTXTOXINA"/>
</dbReference>
<reference evidence="9" key="2">
    <citation type="submission" date="2023-01" db="EMBL/GenBank/DDBJ databases">
        <authorList>
            <person name="Sun Q."/>
            <person name="Evtushenko L."/>
        </authorList>
    </citation>
    <scope>NUCLEOTIDE SEQUENCE</scope>
    <source>
        <strain evidence="9">VKM B-2935</strain>
    </source>
</reference>
<dbReference type="PANTHER" id="PTHR38340:SF1">
    <property type="entry name" value="S-LAYER PROTEIN"/>
    <property type="match status" value="1"/>
</dbReference>
<dbReference type="SUPFAM" id="SSF51120">
    <property type="entry name" value="beta-Roll"/>
    <property type="match status" value="3"/>
</dbReference>
<keyword evidence="4" id="KW-0800">Toxin</keyword>
<evidence type="ECO:0000256" key="6">
    <source>
        <dbReference type="ARBA" id="ARBA00022837"/>
    </source>
</evidence>
<dbReference type="PROSITE" id="PS00330">
    <property type="entry name" value="HEMOLYSIN_CALCIUM"/>
    <property type="match status" value="3"/>
</dbReference>
<organism evidence="9 10">
    <name type="scientific">Pseudomonas turukhanskensis</name>
    <dbReference type="NCBI Taxonomy" id="1806536"/>
    <lineage>
        <taxon>Bacteria</taxon>
        <taxon>Pseudomonadati</taxon>
        <taxon>Pseudomonadota</taxon>
        <taxon>Gammaproteobacteria</taxon>
        <taxon>Pseudomonadales</taxon>
        <taxon>Pseudomonadaceae</taxon>
        <taxon>Pseudomonas</taxon>
    </lineage>
</organism>
<dbReference type="Proteomes" id="UP001143328">
    <property type="component" value="Unassembled WGS sequence"/>
</dbReference>
<dbReference type="RefSeq" id="WP_271196994.1">
    <property type="nucleotide sequence ID" value="NZ_BSFN01000014.1"/>
</dbReference>
<dbReference type="GO" id="GO:0090729">
    <property type="term" value="F:toxin activity"/>
    <property type="evidence" value="ECO:0007669"/>
    <property type="project" value="UniProtKB-KW"/>
</dbReference>
<dbReference type="EMBL" id="BSFN01000014">
    <property type="protein sequence ID" value="GLK90816.1"/>
    <property type="molecule type" value="Genomic_DNA"/>
</dbReference>
<keyword evidence="3" id="KW-0964">Secreted</keyword>
<dbReference type="PRINTS" id="PR00313">
    <property type="entry name" value="CABNDNGRPT"/>
</dbReference>
<dbReference type="InterPro" id="IPR018511">
    <property type="entry name" value="Hemolysin-typ_Ca-bd_CS"/>
</dbReference>
<dbReference type="InterPro" id="IPR050557">
    <property type="entry name" value="RTX_toxin/Mannuronan_C5-epim"/>
</dbReference>
<evidence type="ECO:0000313" key="10">
    <source>
        <dbReference type="Proteomes" id="UP001143328"/>
    </source>
</evidence>
<dbReference type="Pfam" id="PF00353">
    <property type="entry name" value="HemolysinCabind"/>
    <property type="match status" value="6"/>
</dbReference>
<dbReference type="GO" id="GO:0016020">
    <property type="term" value="C:membrane"/>
    <property type="evidence" value="ECO:0007669"/>
    <property type="project" value="UniProtKB-SubCell"/>
</dbReference>